<reference evidence="3" key="1">
    <citation type="submission" date="2023-07" db="EMBL/GenBank/DDBJ databases">
        <title>30 novel species of actinomycetes from the DSMZ collection.</title>
        <authorList>
            <person name="Nouioui I."/>
        </authorList>
    </citation>
    <scope>NUCLEOTIDE SEQUENCE [LARGE SCALE GENOMIC DNA]</scope>
    <source>
        <strain evidence="3">DSM 44743</strain>
    </source>
</reference>
<accession>A0ABU2M2H2</accession>
<feature type="region of interest" description="Disordered" evidence="1">
    <location>
        <begin position="1"/>
        <end position="34"/>
    </location>
</feature>
<evidence type="ECO:0000313" key="2">
    <source>
        <dbReference type="EMBL" id="MDT0326822.1"/>
    </source>
</evidence>
<protein>
    <submittedName>
        <fullName evidence="2">Uncharacterized protein</fullName>
    </submittedName>
</protein>
<dbReference type="EMBL" id="JAVREP010000001">
    <property type="protein sequence ID" value="MDT0326822.1"/>
    <property type="molecule type" value="Genomic_DNA"/>
</dbReference>
<proteinExistence type="predicted"/>
<organism evidence="2 3">
    <name type="scientific">Nocardiopsis lambiniae</name>
    <dbReference type="NCBI Taxonomy" id="3075539"/>
    <lineage>
        <taxon>Bacteria</taxon>
        <taxon>Bacillati</taxon>
        <taxon>Actinomycetota</taxon>
        <taxon>Actinomycetes</taxon>
        <taxon>Streptosporangiales</taxon>
        <taxon>Nocardiopsidaceae</taxon>
        <taxon>Nocardiopsis</taxon>
    </lineage>
</organism>
<name>A0ABU2M2H2_9ACTN</name>
<keyword evidence="3" id="KW-1185">Reference proteome</keyword>
<evidence type="ECO:0000256" key="1">
    <source>
        <dbReference type="SAM" id="MobiDB-lite"/>
    </source>
</evidence>
<sequence length="93" mass="10270">MKFELVEPLDWEDPPQTARSEAPEPPQAVVGPVRAAADRARERLRLEREALQSALGRMWETITSVQAEESVILPADSVTPANFRPGAFSSRNA</sequence>
<dbReference type="Proteomes" id="UP001183390">
    <property type="component" value="Unassembled WGS sequence"/>
</dbReference>
<evidence type="ECO:0000313" key="3">
    <source>
        <dbReference type="Proteomes" id="UP001183390"/>
    </source>
</evidence>
<dbReference type="RefSeq" id="WP_311509595.1">
    <property type="nucleotide sequence ID" value="NZ_JAVREP010000001.1"/>
</dbReference>
<comment type="caution">
    <text evidence="2">The sequence shown here is derived from an EMBL/GenBank/DDBJ whole genome shotgun (WGS) entry which is preliminary data.</text>
</comment>
<gene>
    <name evidence="2" type="ORF">RM479_00150</name>
</gene>